<accession>M4RV61</accession>
<dbReference type="HOGENOM" id="CLU_3028165_0_0_6"/>
<dbReference type="AlphaFoldDB" id="M4RV61"/>
<name>M4RV61_9ALTE</name>
<dbReference type="PATRIC" id="fig|1129794.4.peg.4000"/>
<keyword evidence="2" id="KW-1185">Reference proteome</keyword>
<dbReference type="KEGG" id="gps:C427_4014"/>
<reference evidence="1 2" key="1">
    <citation type="journal article" date="2013" name="Genome Announc.">
        <title>Complete Genome Sequence of Glaciecola psychrophila Strain 170T.</title>
        <authorList>
            <person name="Yin J."/>
            <person name="Chen J."/>
            <person name="Liu G."/>
            <person name="Yu Y."/>
            <person name="Song L."/>
            <person name="Wang X."/>
            <person name="Qu X."/>
        </authorList>
    </citation>
    <scope>NUCLEOTIDE SEQUENCE [LARGE SCALE GENOMIC DNA]</scope>
    <source>
        <strain evidence="1 2">170</strain>
    </source>
</reference>
<evidence type="ECO:0000313" key="2">
    <source>
        <dbReference type="Proteomes" id="UP000011864"/>
    </source>
</evidence>
<gene>
    <name evidence="1" type="ORF">C427_4014</name>
</gene>
<organism evidence="1 2">
    <name type="scientific">Paraglaciecola psychrophila 170</name>
    <dbReference type="NCBI Taxonomy" id="1129794"/>
    <lineage>
        <taxon>Bacteria</taxon>
        <taxon>Pseudomonadati</taxon>
        <taxon>Pseudomonadota</taxon>
        <taxon>Gammaproteobacteria</taxon>
        <taxon>Alteromonadales</taxon>
        <taxon>Alteromonadaceae</taxon>
        <taxon>Paraglaciecola</taxon>
    </lineage>
</organism>
<dbReference type="Proteomes" id="UP000011864">
    <property type="component" value="Chromosome"/>
</dbReference>
<dbReference type="EMBL" id="CP003837">
    <property type="protein sequence ID" value="AGH46119.1"/>
    <property type="molecule type" value="Genomic_DNA"/>
</dbReference>
<sequence>MLSVLLLAYLLMLLSGFIDSSGESVISRLMSHILSSVVTTNILNGFCEYYSFLQP</sequence>
<evidence type="ECO:0000313" key="1">
    <source>
        <dbReference type="EMBL" id="AGH46119.1"/>
    </source>
</evidence>
<proteinExistence type="predicted"/>
<protein>
    <submittedName>
        <fullName evidence="1">Uncharacterized protein</fullName>
    </submittedName>
</protein>